<evidence type="ECO:0000313" key="4">
    <source>
        <dbReference type="Proteomes" id="UP000594638"/>
    </source>
</evidence>
<dbReference type="PANTHER" id="PTHR23131:SF0">
    <property type="entry name" value="ENDORIBONUCLEASE LACTB2"/>
    <property type="match status" value="1"/>
</dbReference>
<name>A0A8S0VMF4_OLEEU</name>
<feature type="domain" description="LACTB2 winged helix" evidence="2">
    <location>
        <begin position="90"/>
        <end position="126"/>
    </location>
</feature>
<dbReference type="Gramene" id="OE9A106735T2">
    <property type="protein sequence ID" value="OE9A106735C2"/>
    <property type="gene ID" value="OE9A106735"/>
</dbReference>
<dbReference type="InterPro" id="IPR050662">
    <property type="entry name" value="Sec-metab_biosynth-thioest"/>
</dbReference>
<organism evidence="3 4">
    <name type="scientific">Olea europaea subsp. europaea</name>
    <dbReference type="NCBI Taxonomy" id="158383"/>
    <lineage>
        <taxon>Eukaryota</taxon>
        <taxon>Viridiplantae</taxon>
        <taxon>Streptophyta</taxon>
        <taxon>Embryophyta</taxon>
        <taxon>Tracheophyta</taxon>
        <taxon>Spermatophyta</taxon>
        <taxon>Magnoliopsida</taxon>
        <taxon>eudicotyledons</taxon>
        <taxon>Gunneridae</taxon>
        <taxon>Pentapetalae</taxon>
        <taxon>asterids</taxon>
        <taxon>lamiids</taxon>
        <taxon>Lamiales</taxon>
        <taxon>Oleaceae</taxon>
        <taxon>Oleeae</taxon>
        <taxon>Olea</taxon>
    </lineage>
</organism>
<proteinExistence type="predicted"/>
<dbReference type="InterPro" id="IPR036866">
    <property type="entry name" value="RibonucZ/Hydroxyglut_hydro"/>
</dbReference>
<comment type="caution">
    <text evidence="3">The sequence shown here is derived from an EMBL/GenBank/DDBJ whole genome shotgun (WGS) entry which is preliminary data.</text>
</comment>
<evidence type="ECO:0000313" key="3">
    <source>
        <dbReference type="EMBL" id="CAA3031464.1"/>
    </source>
</evidence>
<keyword evidence="1" id="KW-0472">Membrane</keyword>
<dbReference type="EMBL" id="CACTIH010009452">
    <property type="protein sequence ID" value="CAA3031464.1"/>
    <property type="molecule type" value="Genomic_DNA"/>
</dbReference>
<sequence>MSLLHVSTHSLIVGDHCVGQGSALLDITSGGNMSDYFRTTYKFMDLSPHVLIPMHGRVNMWPKHMLCGYLKNRRNRESTILKAIKGGGKTLFDIVAYTYADVDSNLWLPAASNVRLHVDHLAQQDKFPKVALVYLSSLIFACPILHTLFFMSYFAFLYVYAFVLCKL</sequence>
<dbReference type="InterPro" id="IPR036388">
    <property type="entry name" value="WH-like_DNA-bd_sf"/>
</dbReference>
<dbReference type="GO" id="GO:0009536">
    <property type="term" value="C:plastid"/>
    <property type="evidence" value="ECO:0007669"/>
    <property type="project" value="TreeGrafter"/>
</dbReference>
<evidence type="ECO:0000259" key="2">
    <source>
        <dbReference type="Pfam" id="PF17778"/>
    </source>
</evidence>
<dbReference type="FunFam" id="1.10.10.10:FF:000534">
    <property type="entry name" value="Metallo-hydrolase/oxidoreductase superfamily protein"/>
    <property type="match status" value="1"/>
</dbReference>
<dbReference type="Gene3D" id="1.10.10.10">
    <property type="entry name" value="Winged helix-like DNA-binding domain superfamily/Winged helix DNA-binding domain"/>
    <property type="match status" value="1"/>
</dbReference>
<keyword evidence="4" id="KW-1185">Reference proteome</keyword>
<accession>A0A8S0VMF4</accession>
<dbReference type="Gene3D" id="3.60.15.10">
    <property type="entry name" value="Ribonuclease Z/Hydroxyacylglutathione hydrolase-like"/>
    <property type="match status" value="1"/>
</dbReference>
<dbReference type="Pfam" id="PF17778">
    <property type="entry name" value="WHD_BLACT"/>
    <property type="match status" value="1"/>
</dbReference>
<keyword evidence="1" id="KW-0812">Transmembrane</keyword>
<dbReference type="Proteomes" id="UP000594638">
    <property type="component" value="Unassembled WGS sequence"/>
</dbReference>
<dbReference type="AlphaFoldDB" id="A0A8S0VMF4"/>
<dbReference type="InterPro" id="IPR041516">
    <property type="entry name" value="LACTB2_WH"/>
</dbReference>
<dbReference type="OrthoDB" id="17458at2759"/>
<feature type="transmembrane region" description="Helical" evidence="1">
    <location>
        <begin position="132"/>
        <end position="161"/>
    </location>
</feature>
<protein>
    <submittedName>
        <fullName evidence="3">Metallo-beta-lactamase superfamily</fullName>
    </submittedName>
</protein>
<dbReference type="PANTHER" id="PTHR23131">
    <property type="entry name" value="ENDORIBONUCLEASE LACTB2"/>
    <property type="match status" value="1"/>
</dbReference>
<keyword evidence="1" id="KW-1133">Transmembrane helix</keyword>
<gene>
    <name evidence="3" type="ORF">OLEA9_A106735</name>
</gene>
<evidence type="ECO:0000256" key="1">
    <source>
        <dbReference type="SAM" id="Phobius"/>
    </source>
</evidence>
<reference evidence="3 4" key="1">
    <citation type="submission" date="2019-12" db="EMBL/GenBank/DDBJ databases">
        <authorList>
            <person name="Alioto T."/>
            <person name="Alioto T."/>
            <person name="Gomez Garrido J."/>
        </authorList>
    </citation>
    <scope>NUCLEOTIDE SEQUENCE [LARGE SCALE GENOMIC DNA]</scope>
</reference>
<dbReference type="SUPFAM" id="SSF56281">
    <property type="entry name" value="Metallo-hydrolase/oxidoreductase"/>
    <property type="match status" value="1"/>
</dbReference>